<evidence type="ECO:0000313" key="4">
    <source>
        <dbReference type="EMBL" id="WED65770.1"/>
    </source>
</evidence>
<dbReference type="InterPro" id="IPR003715">
    <property type="entry name" value="Poly_export_N"/>
</dbReference>
<protein>
    <submittedName>
        <fullName evidence="4">Polysaccharide biosynthesis/export family protein</fullName>
    </submittedName>
</protein>
<dbReference type="Gene3D" id="3.10.560.10">
    <property type="entry name" value="Outer membrane lipoprotein wza domain like"/>
    <property type="match status" value="1"/>
</dbReference>
<evidence type="ECO:0000313" key="5">
    <source>
        <dbReference type="Proteomes" id="UP001218638"/>
    </source>
</evidence>
<dbReference type="PANTHER" id="PTHR33619">
    <property type="entry name" value="POLYSACCHARIDE EXPORT PROTEIN GFCE-RELATED"/>
    <property type="match status" value="1"/>
</dbReference>
<gene>
    <name evidence="4" type="ORF">PXH66_02780</name>
</gene>
<evidence type="ECO:0000259" key="3">
    <source>
        <dbReference type="Pfam" id="PF10531"/>
    </source>
</evidence>
<proteinExistence type="predicted"/>
<dbReference type="Pfam" id="PF02563">
    <property type="entry name" value="Poly_export"/>
    <property type="match status" value="1"/>
</dbReference>
<dbReference type="InterPro" id="IPR019554">
    <property type="entry name" value="Soluble_ligand-bd"/>
</dbReference>
<dbReference type="GO" id="GO:0015159">
    <property type="term" value="F:polysaccharide transmembrane transporter activity"/>
    <property type="evidence" value="ECO:0007669"/>
    <property type="project" value="InterPro"/>
</dbReference>
<dbReference type="KEGG" id="slom:PXH66_02780"/>
<dbReference type="EMBL" id="CP119075">
    <property type="protein sequence ID" value="WED65770.1"/>
    <property type="molecule type" value="Genomic_DNA"/>
</dbReference>
<dbReference type="AlphaFoldDB" id="A0AAF0CPP9"/>
<dbReference type="PANTHER" id="PTHR33619:SF3">
    <property type="entry name" value="POLYSACCHARIDE EXPORT PROTEIN GFCE-RELATED"/>
    <property type="match status" value="1"/>
</dbReference>
<feature type="domain" description="Soluble ligand binding" evidence="3">
    <location>
        <begin position="132"/>
        <end position="184"/>
    </location>
</feature>
<sequence>MKIGKKTVTVFFLFFMRAFRFLLFVLLCGTNFLSAQDGNSTPMDSSSISRSDDYVLQPLDLLELKVFQEPTMDRQVRMSRESVVSLPLIGRVVLDGLTIRAAEGLIRDLYDRDYLVNPQINLVVIEYARRTVNVLGSVASPGEIEFPREEGLNLMDAISRAGGFTRLADRRKIKLTRKLKSGKIENHIINGDDLIAGDSANQWRLETDDLIYVPERLL</sequence>
<dbReference type="RefSeq" id="WP_330930300.1">
    <property type="nucleotide sequence ID" value="NZ_CP119075.1"/>
</dbReference>
<keyword evidence="5" id="KW-1185">Reference proteome</keyword>
<dbReference type="Proteomes" id="UP001218638">
    <property type="component" value="Chromosome"/>
</dbReference>
<dbReference type="Pfam" id="PF10531">
    <property type="entry name" value="SLBB"/>
    <property type="match status" value="1"/>
</dbReference>
<feature type="domain" description="Polysaccharide export protein N-terminal" evidence="2">
    <location>
        <begin position="51"/>
        <end position="124"/>
    </location>
</feature>
<reference evidence="4" key="1">
    <citation type="submission" date="2023-03" db="EMBL/GenBank/DDBJ databases">
        <title>Lomoglobus Profundus gen. nov., sp. nov., a novel member of the phylum Verrucomicrobia, isolated from deep-marine sediment of South China Sea.</title>
        <authorList>
            <person name="Ahmad T."/>
            <person name="Ishaq S.E."/>
            <person name="Wang F."/>
        </authorList>
    </citation>
    <scope>NUCLEOTIDE SEQUENCE</scope>
    <source>
        <strain evidence="4">LMO-M01</strain>
    </source>
</reference>
<keyword evidence="1" id="KW-0732">Signal</keyword>
<evidence type="ECO:0000256" key="1">
    <source>
        <dbReference type="ARBA" id="ARBA00022729"/>
    </source>
</evidence>
<dbReference type="InterPro" id="IPR049712">
    <property type="entry name" value="Poly_export"/>
</dbReference>
<accession>A0AAF0CPP9</accession>
<evidence type="ECO:0000259" key="2">
    <source>
        <dbReference type="Pfam" id="PF02563"/>
    </source>
</evidence>
<organism evidence="4 5">
    <name type="scientific">Synoicihabitans lomoniglobus</name>
    <dbReference type="NCBI Taxonomy" id="2909285"/>
    <lineage>
        <taxon>Bacteria</taxon>
        <taxon>Pseudomonadati</taxon>
        <taxon>Verrucomicrobiota</taxon>
        <taxon>Opitutia</taxon>
        <taxon>Opitutales</taxon>
        <taxon>Opitutaceae</taxon>
        <taxon>Synoicihabitans</taxon>
    </lineage>
</organism>
<name>A0AAF0CPP9_9BACT</name>